<reference evidence="2 3" key="2">
    <citation type="submission" date="2010-03" db="EMBL/GenBank/DDBJ databases">
        <authorList>
            <person name="Pajon A."/>
        </authorList>
    </citation>
    <scope>NUCLEOTIDE SEQUENCE [LARGE SCALE GENOMIC DNA]</scope>
    <source>
        <strain evidence="2 3">SGP1</strain>
    </source>
</reference>
<keyword evidence="2" id="KW-0808">Transferase</keyword>
<dbReference type="Gene3D" id="3.10.10.20">
    <property type="match status" value="1"/>
</dbReference>
<dbReference type="InterPro" id="IPR051083">
    <property type="entry name" value="GrpII_Intron_Splice-Mob/Def"/>
</dbReference>
<sequence length="338" mass="37731">MSLYAQLCCPEFLLQAWKRVECRKGMAGTDGQTIDAFRRDRDRNVTRISDSLKNGTYAPSPLRGVKISKNGGGFRRLGVPTVKDRIVFQGANRLLADVWDPLFAPLSFAYRSGRSIADAIDAVIERIRKGRVWFVKGDIKGCFDELSWDVLSACLHDWLPDESLRRLVNQAIRVPVVEGGQIRPRLRGIPQGSPLSPLLANLYLHSFDLQMLQQGFPVIRYADDWLLLVGSEPEAQAALQTAQGILSVLNIAINEEKSGIGNLRCESVAFLGHRIGAERIDADSSGWKRFLNALRQLQGAKTPSERIQARSALSHIRSMYRKSGAIPMEDESMEEGER</sequence>
<dbReference type="InterPro" id="IPR000477">
    <property type="entry name" value="RT_dom"/>
</dbReference>
<dbReference type="KEGG" id="sbr:SY1_18970"/>
<dbReference type="EMBL" id="FP929056">
    <property type="protein sequence ID" value="CBL28738.1"/>
    <property type="molecule type" value="Genomic_DNA"/>
</dbReference>
<keyword evidence="2" id="KW-0695">RNA-directed DNA polymerase</keyword>
<organism evidence="2 3">
    <name type="scientific">Fretibacterium fastidiosum</name>
    <dbReference type="NCBI Taxonomy" id="651822"/>
    <lineage>
        <taxon>Bacteria</taxon>
        <taxon>Thermotogati</taxon>
        <taxon>Synergistota</taxon>
        <taxon>Synergistia</taxon>
        <taxon>Synergistales</taxon>
        <taxon>Aminobacteriaceae</taxon>
        <taxon>Fretibacterium</taxon>
    </lineage>
</organism>
<dbReference type="CDD" id="cd01651">
    <property type="entry name" value="RT_G2_intron"/>
    <property type="match status" value="1"/>
</dbReference>
<evidence type="ECO:0000313" key="3">
    <source>
        <dbReference type="Proteomes" id="UP000008957"/>
    </source>
</evidence>
<gene>
    <name evidence="2" type="ORF">SY1_18970</name>
</gene>
<dbReference type="Gene3D" id="1.10.10.2210">
    <property type="match status" value="1"/>
</dbReference>
<feature type="domain" description="Reverse transcriptase" evidence="1">
    <location>
        <begin position="48"/>
        <end position="275"/>
    </location>
</feature>
<dbReference type="InterPro" id="IPR043502">
    <property type="entry name" value="DNA/RNA_pol_sf"/>
</dbReference>
<reference evidence="3" key="1">
    <citation type="submission" date="2010-03" db="EMBL/GenBank/DDBJ databases">
        <title>The genome sequence of Synergistetes sp. SGP1.</title>
        <authorList>
            <consortium name="metaHIT consortium -- http://www.metahit.eu/"/>
            <person name="Pajon A."/>
            <person name="Turner K."/>
            <person name="Parkhill J."/>
            <person name="Wade W."/>
            <person name="Vartoukian S."/>
        </authorList>
    </citation>
    <scope>NUCLEOTIDE SEQUENCE [LARGE SCALE GENOMIC DNA]</scope>
    <source>
        <strain evidence="3">SGP1</strain>
    </source>
</reference>
<keyword evidence="2" id="KW-0548">Nucleotidyltransferase</keyword>
<dbReference type="Proteomes" id="UP000008957">
    <property type="component" value="Chromosome"/>
</dbReference>
<dbReference type="Gene3D" id="3.30.70.2630">
    <property type="match status" value="1"/>
</dbReference>
<evidence type="ECO:0000313" key="2">
    <source>
        <dbReference type="EMBL" id="CBL28738.1"/>
    </source>
</evidence>
<evidence type="ECO:0000259" key="1">
    <source>
        <dbReference type="PROSITE" id="PS50878"/>
    </source>
</evidence>
<dbReference type="SUPFAM" id="SSF56672">
    <property type="entry name" value="DNA/RNA polymerases"/>
    <property type="match status" value="1"/>
</dbReference>
<name>A0AB94IYF0_9BACT</name>
<dbReference type="PANTHER" id="PTHR34047:SF8">
    <property type="entry name" value="PROTEIN YKFC"/>
    <property type="match status" value="1"/>
</dbReference>
<dbReference type="GO" id="GO:0003964">
    <property type="term" value="F:RNA-directed DNA polymerase activity"/>
    <property type="evidence" value="ECO:0007669"/>
    <property type="project" value="UniProtKB-KW"/>
</dbReference>
<dbReference type="PANTHER" id="PTHR34047">
    <property type="entry name" value="NUCLEAR INTRON MATURASE 1, MITOCHONDRIAL-RELATED"/>
    <property type="match status" value="1"/>
</dbReference>
<dbReference type="PROSITE" id="PS50878">
    <property type="entry name" value="RT_POL"/>
    <property type="match status" value="1"/>
</dbReference>
<keyword evidence="3" id="KW-1185">Reference proteome</keyword>
<dbReference type="AlphaFoldDB" id="A0AB94IYF0"/>
<dbReference type="Pfam" id="PF00078">
    <property type="entry name" value="RVT_1"/>
    <property type="match status" value="1"/>
</dbReference>
<protein>
    <submittedName>
        <fullName evidence="2">Retron-type reverse transcriptase</fullName>
    </submittedName>
</protein>
<proteinExistence type="predicted"/>
<accession>A0AB94IYF0</accession>